<feature type="region of interest" description="Disordered" evidence="1">
    <location>
        <begin position="1"/>
        <end position="44"/>
    </location>
</feature>
<dbReference type="InParanoid" id="A0A084QJU5"/>
<dbReference type="AlphaFoldDB" id="A0A084QJU5"/>
<dbReference type="OrthoDB" id="10538410at2759"/>
<feature type="region of interest" description="Disordered" evidence="1">
    <location>
        <begin position="86"/>
        <end position="111"/>
    </location>
</feature>
<evidence type="ECO:0000313" key="3">
    <source>
        <dbReference type="Proteomes" id="UP000028524"/>
    </source>
</evidence>
<proteinExistence type="predicted"/>
<accession>A0A084QJU5</accession>
<evidence type="ECO:0000256" key="1">
    <source>
        <dbReference type="SAM" id="MobiDB-lite"/>
    </source>
</evidence>
<reference evidence="2 3" key="1">
    <citation type="journal article" date="2014" name="BMC Genomics">
        <title>Comparative genome sequencing reveals chemotype-specific gene clusters in the toxigenic black mold Stachybotrys.</title>
        <authorList>
            <person name="Semeiks J."/>
            <person name="Borek D."/>
            <person name="Otwinowski Z."/>
            <person name="Grishin N.V."/>
        </authorList>
    </citation>
    <scope>NUCLEOTIDE SEQUENCE [LARGE SCALE GENOMIC DNA]</scope>
    <source>
        <strain evidence="2 3">IBT 40285</strain>
    </source>
</reference>
<dbReference type="EMBL" id="KL660698">
    <property type="protein sequence ID" value="KFA64230.1"/>
    <property type="molecule type" value="Genomic_DNA"/>
</dbReference>
<dbReference type="Proteomes" id="UP000028524">
    <property type="component" value="Unassembled WGS sequence"/>
</dbReference>
<sequence>MHRPGCGAPRLRAGTRLGDRDGLRISTTSPRVKPSPAWTSTPLLSRPSKATSLVVCASAIIPTMGQRLADPVRHGRVGELLQPFRPVGARDPVPQRRAGGDIRSHCFDDLS</sequence>
<keyword evidence="3" id="KW-1185">Reference proteome</keyword>
<protein>
    <submittedName>
        <fullName evidence="2">Uncharacterized protein</fullName>
    </submittedName>
</protein>
<name>A0A084QJU5_STAC4</name>
<feature type="compositionally biased region" description="Basic and acidic residues" evidence="1">
    <location>
        <begin position="98"/>
        <end position="111"/>
    </location>
</feature>
<organism evidence="2 3">
    <name type="scientific">Stachybotrys chlorohalonatus (strain IBT 40285)</name>
    <dbReference type="NCBI Taxonomy" id="1283841"/>
    <lineage>
        <taxon>Eukaryota</taxon>
        <taxon>Fungi</taxon>
        <taxon>Dikarya</taxon>
        <taxon>Ascomycota</taxon>
        <taxon>Pezizomycotina</taxon>
        <taxon>Sordariomycetes</taxon>
        <taxon>Hypocreomycetidae</taxon>
        <taxon>Hypocreales</taxon>
        <taxon>Stachybotryaceae</taxon>
        <taxon>Stachybotrys</taxon>
    </lineage>
</organism>
<evidence type="ECO:0000313" key="2">
    <source>
        <dbReference type="EMBL" id="KFA64230.1"/>
    </source>
</evidence>
<gene>
    <name evidence="2" type="ORF">S40285_09862</name>
</gene>
<dbReference type="HOGENOM" id="CLU_2160064_0_0_1"/>